<protein>
    <submittedName>
        <fullName evidence="1">Phage late control D family protein</fullName>
    </submittedName>
</protein>
<dbReference type="OrthoDB" id="141597at2"/>
<name>A0A540VFN8_9CHLR</name>
<dbReference type="AlphaFoldDB" id="A0A540VFN8"/>
<dbReference type="SUPFAM" id="SSF69279">
    <property type="entry name" value="Phage tail proteins"/>
    <property type="match status" value="1"/>
</dbReference>
<evidence type="ECO:0000313" key="1">
    <source>
        <dbReference type="EMBL" id="TQE95565.1"/>
    </source>
</evidence>
<dbReference type="InParanoid" id="A0A540VFN8"/>
<reference evidence="1 2" key="1">
    <citation type="submission" date="2019-06" db="EMBL/GenBank/DDBJ databases">
        <title>Genome sequence of Litorilinea aerophila BAA-2444.</title>
        <authorList>
            <person name="Maclea K.S."/>
            <person name="Maurais E.G."/>
            <person name="Iannazzi L.C."/>
        </authorList>
    </citation>
    <scope>NUCLEOTIDE SEQUENCE [LARGE SCALE GENOMIC DNA]</scope>
    <source>
        <strain evidence="1 2">ATCC BAA-2444</strain>
    </source>
</reference>
<dbReference type="Proteomes" id="UP000317371">
    <property type="component" value="Unassembled WGS sequence"/>
</dbReference>
<gene>
    <name evidence="1" type="ORF">FKZ61_12055</name>
</gene>
<proteinExistence type="predicted"/>
<sequence>MTETALSALAIYSARPTVRVDTREEARVQELIIGMEMTEREGGLSALELRLSNVASDPEGGADLAFESSDLLRLGSQIAIYAGDESAPQEIFQGVITGLEADFPGDGPPELVVLAEDRLQQARMARRTAIYDDVSIADLASQIADNLGLTPVVTGFTDPIGTQVQLNESDLAFLRRIVQRYHGDLQVVGEELHVSPRGEVRRGALTLELQSQLRRARVLVDLAHQVTEVTVTGWDAADGQRVTGSGRGAHLGPGSGTTGAQILEEALGERRHHVGHLAVTSQDEAQAVADTAFDLRARRFVCVRGTADGNPALRVGTHVTLQGLGPRFDNTYYVTYACHRWDTRRGYETDFEAESAYWGGR</sequence>
<comment type="caution">
    <text evidence="1">The sequence shown here is derived from an EMBL/GenBank/DDBJ whole genome shotgun (WGS) entry which is preliminary data.</text>
</comment>
<evidence type="ECO:0000313" key="2">
    <source>
        <dbReference type="Proteomes" id="UP000317371"/>
    </source>
</evidence>
<dbReference type="RefSeq" id="WP_141610384.1">
    <property type="nucleotide sequence ID" value="NZ_VIGC02000013.1"/>
</dbReference>
<dbReference type="Pfam" id="PF05954">
    <property type="entry name" value="Phage_GPD"/>
    <property type="match status" value="1"/>
</dbReference>
<keyword evidence="2" id="KW-1185">Reference proteome</keyword>
<dbReference type="EMBL" id="VIGC01000013">
    <property type="protein sequence ID" value="TQE95565.1"/>
    <property type="molecule type" value="Genomic_DNA"/>
</dbReference>
<organism evidence="1 2">
    <name type="scientific">Litorilinea aerophila</name>
    <dbReference type="NCBI Taxonomy" id="1204385"/>
    <lineage>
        <taxon>Bacteria</taxon>
        <taxon>Bacillati</taxon>
        <taxon>Chloroflexota</taxon>
        <taxon>Caldilineae</taxon>
        <taxon>Caldilineales</taxon>
        <taxon>Caldilineaceae</taxon>
        <taxon>Litorilinea</taxon>
    </lineage>
</organism>
<accession>A0A540VFN8</accession>